<keyword evidence="1" id="KW-0378">Hydrolase</keyword>
<organism evidence="2 3">
    <name type="scientific">Persicimonas caeni</name>
    <dbReference type="NCBI Taxonomy" id="2292766"/>
    <lineage>
        <taxon>Bacteria</taxon>
        <taxon>Deltaproteobacteria</taxon>
        <taxon>Bradymonadales</taxon>
        <taxon>Bradymonadaceae</taxon>
        <taxon>Persicimonas</taxon>
    </lineage>
</organism>
<accession>A0A5B8YHN9</accession>
<dbReference type="OrthoDB" id="9801098at2"/>
<dbReference type="InterPro" id="IPR005269">
    <property type="entry name" value="LOG"/>
</dbReference>
<keyword evidence="3" id="KW-1185">Reference proteome</keyword>
<name>A0A4Y6Q2S4_PERCE</name>
<evidence type="ECO:0000313" key="2">
    <source>
        <dbReference type="EMBL" id="QDG54891.1"/>
    </source>
</evidence>
<dbReference type="AlphaFoldDB" id="A0A4Y6Q2S4"/>
<dbReference type="NCBIfam" id="TIGR00730">
    <property type="entry name" value="Rossman fold protein, TIGR00730 family"/>
    <property type="match status" value="1"/>
</dbReference>
<dbReference type="Pfam" id="PF03641">
    <property type="entry name" value="Lysine_decarbox"/>
    <property type="match status" value="1"/>
</dbReference>
<sequence length="219" mass="24783">MRLLRISWEFIQGFRKLHFVGPCVTVFGSARFKEDHKYYELGRAAGAALAQKGFTVMTGGGPGIMEAANRGAHEVGGKSIGCNIQLPFEQEANPYVDDWIDFRYFFVRKVMLVKYSYAFVILPGGFGTMDEIFETLTLIQTGKIHDFPVVIMGKDYWQPMLEFIEEMMIEVGTISPEDLELITLTDDIDEMLEVIEKNAIEQFGLTYPEPQKSKLLGEG</sequence>
<dbReference type="GO" id="GO:0009691">
    <property type="term" value="P:cytokinin biosynthetic process"/>
    <property type="evidence" value="ECO:0007669"/>
    <property type="project" value="UniProtKB-UniRule"/>
</dbReference>
<dbReference type="RefSeq" id="WP_141201332.1">
    <property type="nucleotide sequence ID" value="NZ_CP041186.1"/>
</dbReference>
<dbReference type="EMBL" id="CP041186">
    <property type="protein sequence ID" value="QDG54891.1"/>
    <property type="molecule type" value="Genomic_DNA"/>
</dbReference>
<keyword evidence="1" id="KW-0203">Cytokinin biosynthesis</keyword>
<gene>
    <name evidence="2" type="ORF">FIV42_14475</name>
</gene>
<comment type="similarity">
    <text evidence="1">Belongs to the LOG family.</text>
</comment>
<dbReference type="PANTHER" id="PTHR43393">
    <property type="entry name" value="CYTOKININ RIBOSIDE 5'-MONOPHOSPHATE PHOSPHORIBOHYDROLASE"/>
    <property type="match status" value="1"/>
</dbReference>
<dbReference type="InterPro" id="IPR031100">
    <property type="entry name" value="LOG_fam"/>
</dbReference>
<accession>A0A4Y6Q2S4</accession>
<dbReference type="Gene3D" id="3.40.50.450">
    <property type="match status" value="1"/>
</dbReference>
<proteinExistence type="inferred from homology"/>
<dbReference type="Proteomes" id="UP000315995">
    <property type="component" value="Chromosome"/>
</dbReference>
<dbReference type="SUPFAM" id="SSF102405">
    <property type="entry name" value="MCP/YpsA-like"/>
    <property type="match status" value="1"/>
</dbReference>
<dbReference type="GO" id="GO:0016787">
    <property type="term" value="F:hydrolase activity"/>
    <property type="evidence" value="ECO:0007669"/>
    <property type="project" value="UniProtKB-KW"/>
</dbReference>
<reference evidence="2 3" key="1">
    <citation type="submission" date="2019-06" db="EMBL/GenBank/DDBJ databases">
        <title>Persicimonas caeni gen. nov., sp. nov., a predatory bacterium isolated from solar saltern.</title>
        <authorList>
            <person name="Wang S."/>
        </authorList>
    </citation>
    <scope>NUCLEOTIDE SEQUENCE [LARGE SCALE GENOMIC DNA]</scope>
    <source>
        <strain evidence="2 3">YN101</strain>
    </source>
</reference>
<dbReference type="InterPro" id="IPR052341">
    <property type="entry name" value="LOG_family_nucleotidases"/>
</dbReference>
<dbReference type="EC" id="3.2.2.n1" evidence="1"/>
<evidence type="ECO:0000256" key="1">
    <source>
        <dbReference type="RuleBase" id="RU363015"/>
    </source>
</evidence>
<dbReference type="PANTHER" id="PTHR43393:SF3">
    <property type="entry name" value="LYSINE DECARBOXYLASE-LIKE PROTEIN"/>
    <property type="match status" value="1"/>
</dbReference>
<evidence type="ECO:0000313" key="3">
    <source>
        <dbReference type="Proteomes" id="UP000315995"/>
    </source>
</evidence>
<dbReference type="GO" id="GO:0005829">
    <property type="term" value="C:cytosol"/>
    <property type="evidence" value="ECO:0007669"/>
    <property type="project" value="TreeGrafter"/>
</dbReference>
<protein>
    <recommendedName>
        <fullName evidence="1">Cytokinin riboside 5'-monophosphate phosphoribohydrolase</fullName>
        <ecNumber evidence="1">3.2.2.n1</ecNumber>
    </recommendedName>
</protein>